<dbReference type="AlphaFoldDB" id="A0A8T0E3C9"/>
<dbReference type="InterPro" id="IPR001353">
    <property type="entry name" value="Proteasome_sua/b"/>
</dbReference>
<keyword evidence="7" id="KW-1185">Reference proteome</keyword>
<dbReference type="PANTHER" id="PTHR32194:SF2">
    <property type="entry name" value="PROTEASOME SUBUNIT BETA TYPE-1"/>
    <property type="match status" value="1"/>
</dbReference>
<dbReference type="SUPFAM" id="SSF56235">
    <property type="entry name" value="N-terminal nucleophile aminohydrolases (Ntn hydrolases)"/>
    <property type="match status" value="1"/>
</dbReference>
<name>A0A8T0E3C9_ARGBR</name>
<reference evidence="6" key="2">
    <citation type="submission" date="2020-06" db="EMBL/GenBank/DDBJ databases">
        <authorList>
            <person name="Sheffer M."/>
        </authorList>
    </citation>
    <scope>NUCLEOTIDE SEQUENCE</scope>
</reference>
<accession>A0A8T0E3C9</accession>
<evidence type="ECO:0000256" key="3">
    <source>
        <dbReference type="ARBA" id="ARBA00022942"/>
    </source>
</evidence>
<evidence type="ECO:0000256" key="2">
    <source>
        <dbReference type="ARBA" id="ARBA00022490"/>
    </source>
</evidence>
<gene>
    <name evidence="6" type="ORF">HNY73_022476</name>
</gene>
<keyword evidence="4" id="KW-0539">Nucleus</keyword>
<dbReference type="CDD" id="cd03757">
    <property type="entry name" value="proteasome_beta_type_1"/>
    <property type="match status" value="1"/>
</dbReference>
<comment type="caution">
    <text evidence="6">The sequence shown here is derived from an EMBL/GenBank/DDBJ whole genome shotgun (WGS) entry which is preliminary data.</text>
</comment>
<evidence type="ECO:0000313" key="6">
    <source>
        <dbReference type="EMBL" id="KAF8764401.1"/>
    </source>
</evidence>
<dbReference type="GO" id="GO:0005839">
    <property type="term" value="C:proteasome core complex"/>
    <property type="evidence" value="ECO:0007669"/>
    <property type="project" value="InterPro"/>
</dbReference>
<dbReference type="InterPro" id="IPR029055">
    <property type="entry name" value="Ntn_hydrolases_N"/>
</dbReference>
<comment type="subunit">
    <text evidence="5">The 26S proteasome consists of a 20S proteasome core and two 19S regulatory subunits. The 20S proteasome core is composed of 28 subunits that are arranged in four stacked rings, resulting in a barrel-shaped structure. The two end rings are each formed by seven alpha subunits, and the two central rings are each formed by seven beta subunits. The catalytic chamber with the active sites is on the inside of the barrel.</text>
</comment>
<evidence type="ECO:0000313" key="7">
    <source>
        <dbReference type="Proteomes" id="UP000807504"/>
    </source>
</evidence>
<reference evidence="6" key="1">
    <citation type="journal article" date="2020" name="bioRxiv">
        <title>Chromosome-level reference genome of the European wasp spider Argiope bruennichi: a resource for studies on range expansion and evolutionary adaptation.</title>
        <authorList>
            <person name="Sheffer M.M."/>
            <person name="Hoppe A."/>
            <person name="Krehenwinkel H."/>
            <person name="Uhl G."/>
            <person name="Kuss A.W."/>
            <person name="Jensen L."/>
            <person name="Jensen C."/>
            <person name="Gillespie R.G."/>
            <person name="Hoff K.J."/>
            <person name="Prost S."/>
        </authorList>
    </citation>
    <scope>NUCLEOTIDE SEQUENCE</scope>
</reference>
<dbReference type="InterPro" id="IPR023333">
    <property type="entry name" value="Proteasome_suB-type"/>
</dbReference>
<dbReference type="Gene3D" id="3.60.20.10">
    <property type="entry name" value="Glutamine Phosphoribosylpyrophosphate, subunit 1, domain 1"/>
    <property type="match status" value="1"/>
</dbReference>
<organism evidence="6 7">
    <name type="scientific">Argiope bruennichi</name>
    <name type="common">Wasp spider</name>
    <name type="synonym">Aranea bruennichi</name>
    <dbReference type="NCBI Taxonomy" id="94029"/>
    <lineage>
        <taxon>Eukaryota</taxon>
        <taxon>Metazoa</taxon>
        <taxon>Ecdysozoa</taxon>
        <taxon>Arthropoda</taxon>
        <taxon>Chelicerata</taxon>
        <taxon>Arachnida</taxon>
        <taxon>Araneae</taxon>
        <taxon>Araneomorphae</taxon>
        <taxon>Entelegynae</taxon>
        <taxon>Araneoidea</taxon>
        <taxon>Araneidae</taxon>
        <taxon>Argiope</taxon>
    </lineage>
</organism>
<sequence>MSAIMNLHQNHTEMFSQPKQVGFSPYESNEGSIVAIGGEDFAIIASDTRLSTGYSIYSRNQPKLFKLSDKTVLGSAGCWCDVLTLTRILEARMKMYRHEHNKEMSTPAVSQLLSALLYYKRFFPYYASNVVAGLDEDGKGRVYSYDSIGSKGCEKYIAAGSSQHLLQPLLDNQAAFKNMEGERPPPLTLEKAISLVQDVFTSAAERDIYTGDSVVMNIITKDGIKQDTFSLRKD</sequence>
<dbReference type="FunFam" id="3.60.20.10:FF:000027">
    <property type="entry name" value="Proteasome subunit beta type-6"/>
    <property type="match status" value="1"/>
</dbReference>
<proteinExistence type="predicted"/>
<evidence type="ECO:0000256" key="1">
    <source>
        <dbReference type="ARBA" id="ARBA00004123"/>
    </source>
</evidence>
<protein>
    <submittedName>
        <fullName evidence="6">Proteasome subunit beta type-1 like protein</fullName>
    </submittedName>
</protein>
<dbReference type="OrthoDB" id="268479at2759"/>
<dbReference type="EMBL" id="JABXBU010002231">
    <property type="protein sequence ID" value="KAF8764401.1"/>
    <property type="molecule type" value="Genomic_DNA"/>
</dbReference>
<dbReference type="Proteomes" id="UP000807504">
    <property type="component" value="Unassembled WGS sequence"/>
</dbReference>
<dbReference type="Pfam" id="PF00227">
    <property type="entry name" value="Proteasome"/>
    <property type="match status" value="1"/>
</dbReference>
<dbReference type="OMA" id="CSGCWCD"/>
<keyword evidence="3 6" id="KW-0647">Proteasome</keyword>
<evidence type="ECO:0000256" key="5">
    <source>
        <dbReference type="ARBA" id="ARBA00026071"/>
    </source>
</evidence>
<dbReference type="GO" id="GO:0005737">
    <property type="term" value="C:cytoplasm"/>
    <property type="evidence" value="ECO:0007669"/>
    <property type="project" value="TreeGrafter"/>
</dbReference>
<comment type="subcellular location">
    <subcellularLocation>
        <location evidence="1">Nucleus</location>
    </subcellularLocation>
</comment>
<dbReference type="PROSITE" id="PS51476">
    <property type="entry name" value="PROTEASOME_BETA_2"/>
    <property type="match status" value="1"/>
</dbReference>
<keyword evidence="2" id="KW-0963">Cytoplasm</keyword>
<dbReference type="GO" id="GO:0051603">
    <property type="term" value="P:proteolysis involved in protein catabolic process"/>
    <property type="evidence" value="ECO:0007669"/>
    <property type="project" value="InterPro"/>
</dbReference>
<dbReference type="PANTHER" id="PTHR32194">
    <property type="entry name" value="METALLOPROTEASE TLDD"/>
    <property type="match status" value="1"/>
</dbReference>
<evidence type="ECO:0000256" key="4">
    <source>
        <dbReference type="ARBA" id="ARBA00023242"/>
    </source>
</evidence>
<dbReference type="GO" id="GO:0005634">
    <property type="term" value="C:nucleus"/>
    <property type="evidence" value="ECO:0007669"/>
    <property type="project" value="UniProtKB-SubCell"/>
</dbReference>